<protein>
    <submittedName>
        <fullName evidence="5">L-threonine aldolase</fullName>
    </submittedName>
</protein>
<dbReference type="InterPro" id="IPR001597">
    <property type="entry name" value="ArAA_b-elim_lyase/Thr_aldolase"/>
</dbReference>
<dbReference type="InterPro" id="IPR015421">
    <property type="entry name" value="PyrdxlP-dep_Trfase_major"/>
</dbReference>
<dbReference type="PANTHER" id="PTHR48097:SF5">
    <property type="entry name" value="LOW SPECIFICITY L-THREONINE ALDOLASE"/>
    <property type="match status" value="1"/>
</dbReference>
<dbReference type="SUPFAM" id="SSF53383">
    <property type="entry name" value="PLP-dependent transferases"/>
    <property type="match status" value="1"/>
</dbReference>
<proteinExistence type="inferred from homology"/>
<dbReference type="OrthoDB" id="9774495at2"/>
<dbReference type="Gene3D" id="3.90.1150.10">
    <property type="entry name" value="Aspartate Aminotransferase, domain 1"/>
    <property type="match status" value="1"/>
</dbReference>
<dbReference type="Pfam" id="PF01212">
    <property type="entry name" value="Beta_elim_lyase"/>
    <property type="match status" value="1"/>
</dbReference>
<accession>A0A1G6HJZ4</accession>
<gene>
    <name evidence="5" type="ORF">SAMN05216323_101175</name>
</gene>
<dbReference type="InterPro" id="IPR015424">
    <property type="entry name" value="PyrdxlP-dep_Trfase"/>
</dbReference>
<evidence type="ECO:0000256" key="1">
    <source>
        <dbReference type="ARBA" id="ARBA00001933"/>
    </source>
</evidence>
<comment type="cofactor">
    <cofactor evidence="1">
        <name>pyridoxal 5'-phosphate</name>
        <dbReference type="ChEBI" id="CHEBI:597326"/>
    </cofactor>
</comment>
<evidence type="ECO:0000313" key="6">
    <source>
        <dbReference type="Proteomes" id="UP000199452"/>
    </source>
</evidence>
<sequence>MENNFRSFASDNNSGVHPQIMEALLKANSGHAIGYGDDDITRKAIQKIETHFGSSAQAFFVFNGTGANVTGLLAATHSFSAIICSETAHINVDECGAPEKFTTCKLLTVPTNDGKLTPSLIKKHLHGFGSEHHAQPRVISISQTTELGTLYKPNEIRDLASIAHENGMLLHMDGARLSNAAAALGLSFKEFTADCGVDFVSFGGTKNGLMYGEAVVFLNTSLAENFKFIRKQGMQLASKMRYISAQFLEFLSNDLYLQNANHANSMAKILEAKVKSIPEITITQPVEANGIFAIVPQRAIVELQKYYFFYVWDEDKSEVRWMTSFDTTLEDIDGFINQLKQALK</sequence>
<dbReference type="PANTHER" id="PTHR48097">
    <property type="entry name" value="L-THREONINE ALDOLASE-RELATED"/>
    <property type="match status" value="1"/>
</dbReference>
<evidence type="ECO:0000256" key="3">
    <source>
        <dbReference type="ARBA" id="ARBA00022898"/>
    </source>
</evidence>
<dbReference type="STRING" id="1640674.SAMN05216323_101175"/>
<dbReference type="EMBL" id="FMYP01000011">
    <property type="protein sequence ID" value="SDB94572.1"/>
    <property type="molecule type" value="Genomic_DNA"/>
</dbReference>
<dbReference type="RefSeq" id="WP_092436392.1">
    <property type="nucleotide sequence ID" value="NZ_FMYP01000011.1"/>
</dbReference>
<dbReference type="GO" id="GO:0016829">
    <property type="term" value="F:lyase activity"/>
    <property type="evidence" value="ECO:0007669"/>
    <property type="project" value="InterPro"/>
</dbReference>
<feature type="domain" description="Aromatic amino acid beta-eliminating lyase/threonine aldolase" evidence="4">
    <location>
        <begin position="8"/>
        <end position="294"/>
    </location>
</feature>
<evidence type="ECO:0000313" key="5">
    <source>
        <dbReference type="EMBL" id="SDB94572.1"/>
    </source>
</evidence>
<dbReference type="InterPro" id="IPR015422">
    <property type="entry name" value="PyrdxlP-dep_Trfase_small"/>
</dbReference>
<dbReference type="Gene3D" id="3.40.640.10">
    <property type="entry name" value="Type I PLP-dependent aspartate aminotransferase-like (Major domain)"/>
    <property type="match status" value="1"/>
</dbReference>
<name>A0A1G6HJZ4_9BACT</name>
<evidence type="ECO:0000256" key="2">
    <source>
        <dbReference type="ARBA" id="ARBA00006966"/>
    </source>
</evidence>
<evidence type="ECO:0000259" key="4">
    <source>
        <dbReference type="Pfam" id="PF01212"/>
    </source>
</evidence>
<organism evidence="5 6">
    <name type="scientific">Williamwhitmania taraxaci</name>
    <dbReference type="NCBI Taxonomy" id="1640674"/>
    <lineage>
        <taxon>Bacteria</taxon>
        <taxon>Pseudomonadati</taxon>
        <taxon>Bacteroidota</taxon>
        <taxon>Bacteroidia</taxon>
        <taxon>Bacteroidales</taxon>
        <taxon>Williamwhitmaniaceae</taxon>
        <taxon>Williamwhitmania</taxon>
    </lineage>
</organism>
<comment type="similarity">
    <text evidence="2">Belongs to the threonine aldolase family.</text>
</comment>
<keyword evidence="6" id="KW-1185">Reference proteome</keyword>
<dbReference type="CDD" id="cd06502">
    <property type="entry name" value="TA_like"/>
    <property type="match status" value="1"/>
</dbReference>
<dbReference type="GO" id="GO:0006520">
    <property type="term" value="P:amino acid metabolic process"/>
    <property type="evidence" value="ECO:0007669"/>
    <property type="project" value="InterPro"/>
</dbReference>
<dbReference type="Proteomes" id="UP000199452">
    <property type="component" value="Unassembled WGS sequence"/>
</dbReference>
<reference evidence="5 6" key="1">
    <citation type="submission" date="2016-09" db="EMBL/GenBank/DDBJ databases">
        <authorList>
            <person name="Capua I."/>
            <person name="De Benedictis P."/>
            <person name="Joannis T."/>
            <person name="Lombin L.H."/>
            <person name="Cattoli G."/>
        </authorList>
    </citation>
    <scope>NUCLEOTIDE SEQUENCE [LARGE SCALE GENOMIC DNA]</scope>
    <source>
        <strain evidence="5 6">A7P-90m</strain>
    </source>
</reference>
<keyword evidence="3" id="KW-0663">Pyridoxal phosphate</keyword>
<dbReference type="AlphaFoldDB" id="A0A1G6HJZ4"/>